<gene>
    <name evidence="1" type="ORF">AKJ44_00955</name>
</gene>
<accession>A0A133V755</accession>
<dbReference type="Proteomes" id="UP000070035">
    <property type="component" value="Unassembled WGS sequence"/>
</dbReference>
<name>A0A133V755_9EURY</name>
<sequence length="82" mass="9178">MIRVFTKFLVPDNQANKVTLVDNQGGIYIGANGYSGDNYKPIRYSVEVSLSKWVGDTFESLGTFSAIADNPPRYTWIELEAK</sequence>
<evidence type="ECO:0000313" key="2">
    <source>
        <dbReference type="Proteomes" id="UP000070035"/>
    </source>
</evidence>
<protein>
    <submittedName>
        <fullName evidence="1">Uncharacterized protein</fullName>
    </submittedName>
</protein>
<evidence type="ECO:0000313" key="1">
    <source>
        <dbReference type="EMBL" id="KXB02272.1"/>
    </source>
</evidence>
<dbReference type="AlphaFoldDB" id="A0A133V755"/>
<keyword evidence="2" id="KW-1185">Reference proteome</keyword>
<organism evidence="1 2">
    <name type="scientific">candidate division MSBL1 archaeon SCGC-AAA261F17</name>
    <dbReference type="NCBI Taxonomy" id="1698274"/>
    <lineage>
        <taxon>Archaea</taxon>
        <taxon>Methanobacteriati</taxon>
        <taxon>Methanobacteriota</taxon>
        <taxon>candidate division MSBL1</taxon>
    </lineage>
</organism>
<proteinExistence type="predicted"/>
<comment type="caution">
    <text evidence="1">The sequence shown here is derived from an EMBL/GenBank/DDBJ whole genome shotgun (WGS) entry which is preliminary data.</text>
</comment>
<reference evidence="1 2" key="1">
    <citation type="journal article" date="2016" name="Sci. Rep.">
        <title>Metabolic traits of an uncultured archaeal lineage -MSBL1- from brine pools of the Red Sea.</title>
        <authorList>
            <person name="Mwirichia R."/>
            <person name="Alam I."/>
            <person name="Rashid M."/>
            <person name="Vinu M."/>
            <person name="Ba-Alawi W."/>
            <person name="Anthony Kamau A."/>
            <person name="Kamanda Ngugi D."/>
            <person name="Goker M."/>
            <person name="Klenk H.P."/>
            <person name="Bajic V."/>
            <person name="Stingl U."/>
        </authorList>
    </citation>
    <scope>NUCLEOTIDE SEQUENCE [LARGE SCALE GENOMIC DNA]</scope>
    <source>
        <strain evidence="1">SCGC-AAA261F17</strain>
    </source>
</reference>
<dbReference type="EMBL" id="LHXY01000007">
    <property type="protein sequence ID" value="KXB02272.1"/>
    <property type="molecule type" value="Genomic_DNA"/>
</dbReference>